<comment type="caution">
    <text evidence="1">The sequence shown here is derived from an EMBL/GenBank/DDBJ whole genome shotgun (WGS) entry which is preliminary data.</text>
</comment>
<evidence type="ECO:0000313" key="1">
    <source>
        <dbReference type="EMBL" id="KAJ7646806.1"/>
    </source>
</evidence>
<keyword evidence="2" id="KW-1185">Reference proteome</keyword>
<dbReference type="AlphaFoldDB" id="A0AAD7FYP5"/>
<protein>
    <submittedName>
        <fullName evidence="1">Uncharacterized protein</fullName>
    </submittedName>
</protein>
<proteinExistence type="predicted"/>
<reference evidence="1" key="1">
    <citation type="submission" date="2023-03" db="EMBL/GenBank/DDBJ databases">
        <title>Massive genome expansion in bonnet fungi (Mycena s.s.) driven by repeated elements and novel gene families across ecological guilds.</title>
        <authorList>
            <consortium name="Lawrence Berkeley National Laboratory"/>
            <person name="Harder C.B."/>
            <person name="Miyauchi S."/>
            <person name="Viragh M."/>
            <person name="Kuo A."/>
            <person name="Thoen E."/>
            <person name="Andreopoulos B."/>
            <person name="Lu D."/>
            <person name="Skrede I."/>
            <person name="Drula E."/>
            <person name="Henrissat B."/>
            <person name="Morin E."/>
            <person name="Kohler A."/>
            <person name="Barry K."/>
            <person name="LaButti K."/>
            <person name="Morin E."/>
            <person name="Salamov A."/>
            <person name="Lipzen A."/>
            <person name="Mereny Z."/>
            <person name="Hegedus B."/>
            <person name="Baldrian P."/>
            <person name="Stursova M."/>
            <person name="Weitz H."/>
            <person name="Taylor A."/>
            <person name="Grigoriev I.V."/>
            <person name="Nagy L.G."/>
            <person name="Martin F."/>
            <person name="Kauserud H."/>
        </authorList>
    </citation>
    <scope>NUCLEOTIDE SEQUENCE</scope>
    <source>
        <strain evidence="1">9284</strain>
    </source>
</reference>
<gene>
    <name evidence="1" type="ORF">FB45DRAFT_891463</name>
</gene>
<feature type="non-terminal residue" evidence="1">
    <location>
        <position position="89"/>
    </location>
</feature>
<sequence>MAVVLLAVSLFDRFGVEVHVATLASGAKSRVQDYKIALLVMRDSCSPASGTDRELWDITFYSLFFVSSVNVSWGFVLSVNLRFEVVGCL</sequence>
<name>A0AAD7FYP5_9AGAR</name>
<organism evidence="1 2">
    <name type="scientific">Roridomyces roridus</name>
    <dbReference type="NCBI Taxonomy" id="1738132"/>
    <lineage>
        <taxon>Eukaryota</taxon>
        <taxon>Fungi</taxon>
        <taxon>Dikarya</taxon>
        <taxon>Basidiomycota</taxon>
        <taxon>Agaricomycotina</taxon>
        <taxon>Agaricomycetes</taxon>
        <taxon>Agaricomycetidae</taxon>
        <taxon>Agaricales</taxon>
        <taxon>Marasmiineae</taxon>
        <taxon>Mycenaceae</taxon>
        <taxon>Roridomyces</taxon>
    </lineage>
</organism>
<accession>A0AAD7FYP5</accession>
<evidence type="ECO:0000313" key="2">
    <source>
        <dbReference type="Proteomes" id="UP001221142"/>
    </source>
</evidence>
<dbReference type="Proteomes" id="UP001221142">
    <property type="component" value="Unassembled WGS sequence"/>
</dbReference>
<dbReference type="EMBL" id="JARKIF010000002">
    <property type="protein sequence ID" value="KAJ7646806.1"/>
    <property type="molecule type" value="Genomic_DNA"/>
</dbReference>